<evidence type="ECO:0000256" key="3">
    <source>
        <dbReference type="ARBA" id="ARBA00037324"/>
    </source>
</evidence>
<protein>
    <recommendedName>
        <fullName evidence="5">FCP1 homology domain-containing protein</fullName>
    </recommendedName>
</protein>
<gene>
    <name evidence="6" type="ORF">VFH_II006600</name>
</gene>
<comment type="similarity">
    <text evidence="4">Belongs to the CTDSPL2 family.</text>
</comment>
<dbReference type="PROSITE" id="PS50969">
    <property type="entry name" value="FCP1"/>
    <property type="match status" value="1"/>
</dbReference>
<dbReference type="InterPro" id="IPR036412">
    <property type="entry name" value="HAD-like_sf"/>
</dbReference>
<dbReference type="Gene3D" id="3.40.50.1000">
    <property type="entry name" value="HAD superfamily/HAD-like"/>
    <property type="match status" value="1"/>
</dbReference>
<dbReference type="SUPFAM" id="SSF56784">
    <property type="entry name" value="HAD-like"/>
    <property type="match status" value="1"/>
</dbReference>
<proteinExistence type="inferred from homology"/>
<evidence type="ECO:0000256" key="1">
    <source>
        <dbReference type="ARBA" id="ARBA00022801"/>
    </source>
</evidence>
<keyword evidence="1" id="KW-0378">Hydrolase</keyword>
<comment type="function">
    <text evidence="3">Probable phosphatase.</text>
</comment>
<evidence type="ECO:0000259" key="5">
    <source>
        <dbReference type="PROSITE" id="PS50969"/>
    </source>
</evidence>
<sequence length="472" mass="53433">MPAVKMVAKSPITCKRNGKYSRVSHKSNRICNRVCKRPHSMVEVTNEVENLDLSSQISCNGGFFVNKDSSKKGDNEEHQMPSNIDAYEGQNGLSFNGCAESVVETQDSFPVSVPAISDSDALLAYFNRPDDNLFDGVNGEEINIPPGQVDANNFSNFQTPDMLDLYMGEACLDGFSFDGVNLFDDSLYYNILNDLEFFETNMIYDLPALEDTIGAAANYQYVESSEEVHEQIPDSSWFNSICHQAKPVTEELDVKSSQFDSERIDYADQELLIKNFLEVSDESNLLPALVSRETSRTKRVTLVLDLDETLIHSTMTQYDSGADFTVQILLDKEYTVYVRKRPFLHEFLERVSKMFEIFIFTASKKIYAEKLLDILDPEKKIFSHRAYRDSCIFQDGTYTKDLTVLGIDLAKVAIVDNSPQVFRLQVNNGIPIESWFDDPSDSALMTLLPFLEKLVDVDDVRPVIAEKFGNKF</sequence>
<dbReference type="Pfam" id="PF03031">
    <property type="entry name" value="NIF"/>
    <property type="match status" value="1"/>
</dbReference>
<dbReference type="PANTHER" id="PTHR12210">
    <property type="entry name" value="DULLARD PROTEIN PHOSPHATASE"/>
    <property type="match status" value="1"/>
</dbReference>
<accession>A0AAV0ZD95</accession>
<reference evidence="6 7" key="1">
    <citation type="submission" date="2023-01" db="EMBL/GenBank/DDBJ databases">
        <authorList>
            <person name="Kreplak J."/>
        </authorList>
    </citation>
    <scope>NUCLEOTIDE SEQUENCE [LARGE SCALE GENOMIC DNA]</scope>
</reference>
<keyword evidence="7" id="KW-1185">Reference proteome</keyword>
<evidence type="ECO:0000256" key="2">
    <source>
        <dbReference type="ARBA" id="ARBA00022912"/>
    </source>
</evidence>
<dbReference type="CDD" id="cd07521">
    <property type="entry name" value="HAD_FCP1-like"/>
    <property type="match status" value="1"/>
</dbReference>
<organism evidence="6 7">
    <name type="scientific">Vicia faba</name>
    <name type="common">Broad bean</name>
    <name type="synonym">Faba vulgaris</name>
    <dbReference type="NCBI Taxonomy" id="3906"/>
    <lineage>
        <taxon>Eukaryota</taxon>
        <taxon>Viridiplantae</taxon>
        <taxon>Streptophyta</taxon>
        <taxon>Embryophyta</taxon>
        <taxon>Tracheophyta</taxon>
        <taxon>Spermatophyta</taxon>
        <taxon>Magnoliopsida</taxon>
        <taxon>eudicotyledons</taxon>
        <taxon>Gunneridae</taxon>
        <taxon>Pentapetalae</taxon>
        <taxon>rosids</taxon>
        <taxon>fabids</taxon>
        <taxon>Fabales</taxon>
        <taxon>Fabaceae</taxon>
        <taxon>Papilionoideae</taxon>
        <taxon>50 kb inversion clade</taxon>
        <taxon>NPAAA clade</taxon>
        <taxon>Hologalegina</taxon>
        <taxon>IRL clade</taxon>
        <taxon>Fabeae</taxon>
        <taxon>Vicia</taxon>
    </lineage>
</organism>
<dbReference type="FunFam" id="3.40.50.1000:FF:000015">
    <property type="entry name" value="CTD small phosphatase-like protein 2"/>
    <property type="match status" value="1"/>
</dbReference>
<dbReference type="NCBIfam" id="TIGR02251">
    <property type="entry name" value="HIF-SF_euk"/>
    <property type="match status" value="1"/>
</dbReference>
<evidence type="ECO:0000256" key="4">
    <source>
        <dbReference type="ARBA" id="ARBA00038355"/>
    </source>
</evidence>
<feature type="domain" description="FCP1 homology" evidence="5">
    <location>
        <begin position="295"/>
        <end position="454"/>
    </location>
</feature>
<dbReference type="SMART" id="SM00577">
    <property type="entry name" value="CPDc"/>
    <property type="match status" value="1"/>
</dbReference>
<dbReference type="InterPro" id="IPR004274">
    <property type="entry name" value="FCP1_dom"/>
</dbReference>
<dbReference type="InterPro" id="IPR011948">
    <property type="entry name" value="Dullard_phosphatase"/>
</dbReference>
<name>A0AAV0ZD95_VICFA</name>
<dbReference type="AlphaFoldDB" id="A0AAV0ZD95"/>
<keyword evidence="2" id="KW-0904">Protein phosphatase</keyword>
<dbReference type="EMBL" id="OX451737">
    <property type="protein sequence ID" value="CAI8595876.1"/>
    <property type="molecule type" value="Genomic_DNA"/>
</dbReference>
<dbReference type="GO" id="GO:0005634">
    <property type="term" value="C:nucleus"/>
    <property type="evidence" value="ECO:0007669"/>
    <property type="project" value="UniProtKB-ARBA"/>
</dbReference>
<dbReference type="GO" id="GO:0004721">
    <property type="term" value="F:phosphoprotein phosphatase activity"/>
    <property type="evidence" value="ECO:0007669"/>
    <property type="project" value="UniProtKB-KW"/>
</dbReference>
<dbReference type="InterPro" id="IPR050365">
    <property type="entry name" value="TIM50"/>
</dbReference>
<evidence type="ECO:0000313" key="6">
    <source>
        <dbReference type="EMBL" id="CAI8595876.1"/>
    </source>
</evidence>
<dbReference type="InterPro" id="IPR023214">
    <property type="entry name" value="HAD_sf"/>
</dbReference>
<dbReference type="Proteomes" id="UP001157006">
    <property type="component" value="Chromosome 2"/>
</dbReference>
<evidence type="ECO:0000313" key="7">
    <source>
        <dbReference type="Proteomes" id="UP001157006"/>
    </source>
</evidence>